<accession>A0A6G7KCE0</accession>
<keyword evidence="1" id="KW-0472">Membrane</keyword>
<feature type="transmembrane region" description="Helical" evidence="1">
    <location>
        <begin position="20"/>
        <end position="41"/>
    </location>
</feature>
<dbReference type="EMBL" id="CP049740">
    <property type="protein sequence ID" value="QII82907.1"/>
    <property type="molecule type" value="Genomic_DNA"/>
</dbReference>
<dbReference type="KEGG" id="jar:G7057_10935"/>
<name>A0A6G7KCE0_9LACT</name>
<keyword evidence="3" id="KW-1185">Reference proteome</keyword>
<keyword evidence="1" id="KW-0812">Transmembrane</keyword>
<dbReference type="AlphaFoldDB" id="A0A6G7KCE0"/>
<proteinExistence type="predicted"/>
<sequence>MKKRIDYILNKLDLSTAFKWNMGLLIVGIILRLNFFPASGIDLPEEQAKEIWAAGSINYPLGNVLVCCSFLVFVLIFVAYVYKKYKNKEKRL</sequence>
<dbReference type="RefSeq" id="WP_166163718.1">
    <property type="nucleotide sequence ID" value="NZ_CP049740.1"/>
</dbReference>
<feature type="transmembrane region" description="Helical" evidence="1">
    <location>
        <begin position="61"/>
        <end position="82"/>
    </location>
</feature>
<protein>
    <submittedName>
        <fullName evidence="2">Uncharacterized protein</fullName>
    </submittedName>
</protein>
<organism evidence="2 3">
    <name type="scientific">Jeotgalibaca arthritidis</name>
    <dbReference type="NCBI Taxonomy" id="1868794"/>
    <lineage>
        <taxon>Bacteria</taxon>
        <taxon>Bacillati</taxon>
        <taxon>Bacillota</taxon>
        <taxon>Bacilli</taxon>
        <taxon>Lactobacillales</taxon>
        <taxon>Carnobacteriaceae</taxon>
        <taxon>Jeotgalibaca</taxon>
    </lineage>
</organism>
<evidence type="ECO:0000313" key="2">
    <source>
        <dbReference type="EMBL" id="QII82907.1"/>
    </source>
</evidence>
<gene>
    <name evidence="2" type="ORF">G7057_10935</name>
</gene>
<evidence type="ECO:0000313" key="3">
    <source>
        <dbReference type="Proteomes" id="UP000501451"/>
    </source>
</evidence>
<reference evidence="2 3" key="1">
    <citation type="journal article" date="2017" name="Int. J. Syst. Evol. Microbiol.">
        <title>Jeotgalibaca porci sp. nov. and Jeotgalibaca arthritidis sp. nov., isolated from pigs, and emended description of the genus Jeotgalibaca.</title>
        <authorList>
            <person name="Zamora L."/>
            <person name="Perez-Sancho M."/>
            <person name="Dominguez L."/>
            <person name="Fernandez-Garayzabal J.F."/>
            <person name="Vela A.I."/>
        </authorList>
    </citation>
    <scope>NUCLEOTIDE SEQUENCE [LARGE SCALE GENOMIC DNA]</scope>
    <source>
        <strain evidence="2 3">CECT 9157</strain>
    </source>
</reference>
<keyword evidence="1" id="KW-1133">Transmembrane helix</keyword>
<evidence type="ECO:0000256" key="1">
    <source>
        <dbReference type="SAM" id="Phobius"/>
    </source>
</evidence>
<dbReference type="Proteomes" id="UP000501451">
    <property type="component" value="Chromosome"/>
</dbReference>